<gene>
    <name evidence="1" type="ORF">L195_g050448</name>
</gene>
<accession>A0A2K3JU05</accession>
<feature type="non-terminal residue" evidence="1">
    <location>
        <position position="1"/>
    </location>
</feature>
<proteinExistence type="predicted"/>
<evidence type="ECO:0000313" key="1">
    <source>
        <dbReference type="EMBL" id="PNX57529.1"/>
    </source>
</evidence>
<organism evidence="1 2">
    <name type="scientific">Trifolium pratense</name>
    <name type="common">Red clover</name>
    <dbReference type="NCBI Taxonomy" id="57577"/>
    <lineage>
        <taxon>Eukaryota</taxon>
        <taxon>Viridiplantae</taxon>
        <taxon>Streptophyta</taxon>
        <taxon>Embryophyta</taxon>
        <taxon>Tracheophyta</taxon>
        <taxon>Spermatophyta</taxon>
        <taxon>Magnoliopsida</taxon>
        <taxon>eudicotyledons</taxon>
        <taxon>Gunneridae</taxon>
        <taxon>Pentapetalae</taxon>
        <taxon>rosids</taxon>
        <taxon>fabids</taxon>
        <taxon>Fabales</taxon>
        <taxon>Fabaceae</taxon>
        <taxon>Papilionoideae</taxon>
        <taxon>50 kb inversion clade</taxon>
        <taxon>NPAAA clade</taxon>
        <taxon>Hologalegina</taxon>
        <taxon>IRL clade</taxon>
        <taxon>Trifolieae</taxon>
        <taxon>Trifolium</taxon>
    </lineage>
</organism>
<name>A0A2K3JU05_TRIPR</name>
<dbReference type="AlphaFoldDB" id="A0A2K3JU05"/>
<dbReference type="Proteomes" id="UP000236291">
    <property type="component" value="Unassembled WGS sequence"/>
</dbReference>
<comment type="caution">
    <text evidence="1">The sequence shown here is derived from an EMBL/GenBank/DDBJ whole genome shotgun (WGS) entry which is preliminary data.</text>
</comment>
<protein>
    <submittedName>
        <fullName evidence="1">Uncharacterized protein</fullName>
    </submittedName>
</protein>
<dbReference type="EMBL" id="ASHM01076694">
    <property type="protein sequence ID" value="PNX57529.1"/>
    <property type="molecule type" value="Genomic_DNA"/>
</dbReference>
<reference evidence="1 2" key="1">
    <citation type="journal article" date="2014" name="Am. J. Bot.">
        <title>Genome assembly and annotation for red clover (Trifolium pratense; Fabaceae).</title>
        <authorList>
            <person name="Istvanek J."/>
            <person name="Jaros M."/>
            <person name="Krenek A."/>
            <person name="Repkova J."/>
        </authorList>
    </citation>
    <scope>NUCLEOTIDE SEQUENCE [LARGE SCALE GENOMIC DNA]</scope>
    <source>
        <strain evidence="2">cv. Tatra</strain>
        <tissue evidence="1">Young leaves</tissue>
    </source>
</reference>
<evidence type="ECO:0000313" key="2">
    <source>
        <dbReference type="Proteomes" id="UP000236291"/>
    </source>
</evidence>
<sequence length="35" mass="3876">VNQDMGVEAPMPITVELEDFNSIFSRIVIAAKNLI</sequence>
<reference evidence="1 2" key="2">
    <citation type="journal article" date="2017" name="Front. Plant Sci.">
        <title>Gene Classification and Mining of Molecular Markers Useful in Red Clover (Trifolium pratense) Breeding.</title>
        <authorList>
            <person name="Istvanek J."/>
            <person name="Dluhosova J."/>
            <person name="Dluhos P."/>
            <person name="Patkova L."/>
            <person name="Nedelnik J."/>
            <person name="Repkova J."/>
        </authorList>
    </citation>
    <scope>NUCLEOTIDE SEQUENCE [LARGE SCALE GENOMIC DNA]</scope>
    <source>
        <strain evidence="2">cv. Tatra</strain>
        <tissue evidence="1">Young leaves</tissue>
    </source>
</reference>